<proteinExistence type="predicted"/>
<reference evidence="2" key="2">
    <citation type="submission" date="2020-09" db="EMBL/GenBank/DDBJ databases">
        <authorList>
            <person name="Sun Q."/>
            <person name="Zhou Y."/>
        </authorList>
    </citation>
    <scope>NUCLEOTIDE SEQUENCE</scope>
    <source>
        <strain evidence="2">CGMCC 1.15152</strain>
    </source>
</reference>
<dbReference type="Proteomes" id="UP000633205">
    <property type="component" value="Unassembled WGS sequence"/>
</dbReference>
<accession>A0A917DFU3</accession>
<evidence type="ECO:0000256" key="1">
    <source>
        <dbReference type="SAM" id="Phobius"/>
    </source>
</evidence>
<keyword evidence="1" id="KW-0812">Transmembrane</keyword>
<keyword evidence="3" id="KW-1185">Reference proteome</keyword>
<feature type="transmembrane region" description="Helical" evidence="1">
    <location>
        <begin position="126"/>
        <end position="148"/>
    </location>
</feature>
<comment type="caution">
    <text evidence="2">The sequence shown here is derived from an EMBL/GenBank/DDBJ whole genome shotgun (WGS) entry which is preliminary data.</text>
</comment>
<gene>
    <name evidence="2" type="ORF">GCM10010915_13270</name>
</gene>
<organism evidence="2 3">
    <name type="scientific">Microbacterium faecale</name>
    <dbReference type="NCBI Taxonomy" id="1804630"/>
    <lineage>
        <taxon>Bacteria</taxon>
        <taxon>Bacillati</taxon>
        <taxon>Actinomycetota</taxon>
        <taxon>Actinomycetes</taxon>
        <taxon>Micrococcales</taxon>
        <taxon>Microbacteriaceae</taxon>
        <taxon>Microbacterium</taxon>
    </lineage>
</organism>
<dbReference type="RefSeq" id="WP_188711497.1">
    <property type="nucleotide sequence ID" value="NZ_BMHO01000001.1"/>
</dbReference>
<sequence>MTGRQRLVVRGSLASAVATLLAAISHTHGGGAPPAPTIVIGMAALLVLPAGVLMGGTRPPHRAGAARRLGRIAATTAVAQLAFHGIFSILGSPEAGTAVASSHQHGGLAHTVAASAGSATVHSPMLAAHIGAAIATVAILAYGEGVLLRGWDWVRASLRALVSTRTFPDVPRVLANRVPRIRLAPVAAPATGVRGPPALS</sequence>
<keyword evidence="1" id="KW-0472">Membrane</keyword>
<protein>
    <submittedName>
        <fullName evidence="2">Uncharacterized protein</fullName>
    </submittedName>
</protein>
<dbReference type="EMBL" id="BMHO01000001">
    <property type="protein sequence ID" value="GGD34222.1"/>
    <property type="molecule type" value="Genomic_DNA"/>
</dbReference>
<dbReference type="AlphaFoldDB" id="A0A917DFU3"/>
<keyword evidence="1" id="KW-1133">Transmembrane helix</keyword>
<evidence type="ECO:0000313" key="3">
    <source>
        <dbReference type="Proteomes" id="UP000633205"/>
    </source>
</evidence>
<feature type="transmembrane region" description="Helical" evidence="1">
    <location>
        <begin position="69"/>
        <end position="90"/>
    </location>
</feature>
<feature type="transmembrane region" description="Helical" evidence="1">
    <location>
        <begin position="39"/>
        <end position="57"/>
    </location>
</feature>
<reference evidence="2" key="1">
    <citation type="journal article" date="2014" name="Int. J. Syst. Evol. Microbiol.">
        <title>Complete genome sequence of Corynebacterium casei LMG S-19264T (=DSM 44701T), isolated from a smear-ripened cheese.</title>
        <authorList>
            <consortium name="US DOE Joint Genome Institute (JGI-PGF)"/>
            <person name="Walter F."/>
            <person name="Albersmeier A."/>
            <person name="Kalinowski J."/>
            <person name="Ruckert C."/>
        </authorList>
    </citation>
    <scope>NUCLEOTIDE SEQUENCE</scope>
    <source>
        <strain evidence="2">CGMCC 1.15152</strain>
    </source>
</reference>
<name>A0A917DFU3_9MICO</name>
<evidence type="ECO:0000313" key="2">
    <source>
        <dbReference type="EMBL" id="GGD34222.1"/>
    </source>
</evidence>